<organism evidence="1">
    <name type="scientific">Tanacetum cinerariifolium</name>
    <name type="common">Dalmatian daisy</name>
    <name type="synonym">Chrysanthemum cinerariifolium</name>
    <dbReference type="NCBI Taxonomy" id="118510"/>
    <lineage>
        <taxon>Eukaryota</taxon>
        <taxon>Viridiplantae</taxon>
        <taxon>Streptophyta</taxon>
        <taxon>Embryophyta</taxon>
        <taxon>Tracheophyta</taxon>
        <taxon>Spermatophyta</taxon>
        <taxon>Magnoliopsida</taxon>
        <taxon>eudicotyledons</taxon>
        <taxon>Gunneridae</taxon>
        <taxon>Pentapetalae</taxon>
        <taxon>asterids</taxon>
        <taxon>campanulids</taxon>
        <taxon>Asterales</taxon>
        <taxon>Asteraceae</taxon>
        <taxon>Asteroideae</taxon>
        <taxon>Anthemideae</taxon>
        <taxon>Anthemidinae</taxon>
        <taxon>Tanacetum</taxon>
    </lineage>
</organism>
<name>A0A699KY95_TANCI</name>
<reference evidence="1" key="1">
    <citation type="journal article" date="2019" name="Sci. Rep.">
        <title>Draft genome of Tanacetum cinerariifolium, the natural source of mosquito coil.</title>
        <authorList>
            <person name="Yamashiro T."/>
            <person name="Shiraishi A."/>
            <person name="Satake H."/>
            <person name="Nakayama K."/>
        </authorList>
    </citation>
    <scope>NUCLEOTIDE SEQUENCE</scope>
</reference>
<gene>
    <name evidence="1" type="ORF">Tci_688878</name>
</gene>
<comment type="caution">
    <text evidence="1">The sequence shown here is derived from an EMBL/GenBank/DDBJ whole genome shotgun (WGS) entry which is preliminary data.</text>
</comment>
<dbReference type="AlphaFoldDB" id="A0A699KY95"/>
<evidence type="ECO:0000313" key="1">
    <source>
        <dbReference type="EMBL" id="GFB16907.1"/>
    </source>
</evidence>
<protein>
    <submittedName>
        <fullName evidence="1">Uncharacterized protein</fullName>
    </submittedName>
</protein>
<accession>A0A699KY95</accession>
<proteinExistence type="predicted"/>
<feature type="non-terminal residue" evidence="1">
    <location>
        <position position="1"/>
    </location>
</feature>
<sequence>DAREEALIELKLSSYAGVLLMLITRMFTPHPHAGDKWCIMIMKISTDHIVDISANETSPDAIEHSPMPMTTI</sequence>
<dbReference type="EMBL" id="BKCJ010567009">
    <property type="protein sequence ID" value="GFB16907.1"/>
    <property type="molecule type" value="Genomic_DNA"/>
</dbReference>